<dbReference type="GO" id="GO:0008270">
    <property type="term" value="F:zinc ion binding"/>
    <property type="evidence" value="ECO:0007669"/>
    <property type="project" value="InterPro"/>
</dbReference>
<comment type="caution">
    <text evidence="2">The sequence shown here is derived from an EMBL/GenBank/DDBJ whole genome shotgun (WGS) entry which is preliminary data.</text>
</comment>
<evidence type="ECO:0000259" key="1">
    <source>
        <dbReference type="SMART" id="SM00829"/>
    </source>
</evidence>
<dbReference type="Pfam" id="PF00107">
    <property type="entry name" value="ADH_zinc_N"/>
    <property type="match status" value="1"/>
</dbReference>
<sequence length="336" mass="35154">MRKPTNEQDRMKAVVVEQYAPIDQIGLREIATPEPGPGQIRVQVHAASIGFVDGLKVEGRYQTKDALPFTPGAEFAGVVDAVAGDVAGIAPGMRVMGATRSGALAEHIVVPPDAVEIMPDGLSMEAAAAFRTNYLTALYALGERGSLKAGEQLLVLGAAGGTGIAAIQVGKLLGARVVAAASTEEKRSFAASFGADAVVDYTKPDWREALKDATGGHGPDVIFDPVGGEVSLQAFRSIAWNGRHVVVGFAAGSIPALPFNLPLLKGGLLIGVDAAQIARREPEAQARVMTQLSVWLNDGRLTPVVGKVFAFDDFRAAFTTMQTRAALGKMVVRIGS</sequence>
<dbReference type="EMBL" id="JAFICZ010000001">
    <property type="protein sequence ID" value="MBP1298318.1"/>
    <property type="molecule type" value="Genomic_DNA"/>
</dbReference>
<dbReference type="Pfam" id="PF08240">
    <property type="entry name" value="ADH_N"/>
    <property type="match status" value="1"/>
</dbReference>
<dbReference type="Proteomes" id="UP000673383">
    <property type="component" value="Unassembled WGS sequence"/>
</dbReference>
<dbReference type="InterPro" id="IPR020843">
    <property type="entry name" value="ER"/>
</dbReference>
<dbReference type="CDD" id="cd08241">
    <property type="entry name" value="QOR1"/>
    <property type="match status" value="1"/>
</dbReference>
<dbReference type="PANTHER" id="PTHR43677">
    <property type="entry name" value="SHORT-CHAIN DEHYDROGENASE/REDUCTASE"/>
    <property type="match status" value="1"/>
</dbReference>
<dbReference type="Gene3D" id="3.40.50.720">
    <property type="entry name" value="NAD(P)-binding Rossmann-like Domain"/>
    <property type="match status" value="1"/>
</dbReference>
<dbReference type="PROSITE" id="PS01162">
    <property type="entry name" value="QOR_ZETA_CRYSTAL"/>
    <property type="match status" value="1"/>
</dbReference>
<name>A0A8I1YE10_BRAEL</name>
<proteinExistence type="predicted"/>
<keyword evidence="2" id="KW-0560">Oxidoreductase</keyword>
<organism evidence="2 3">
    <name type="scientific">Bradyrhizobium elkanii</name>
    <dbReference type="NCBI Taxonomy" id="29448"/>
    <lineage>
        <taxon>Bacteria</taxon>
        <taxon>Pseudomonadati</taxon>
        <taxon>Pseudomonadota</taxon>
        <taxon>Alphaproteobacteria</taxon>
        <taxon>Hyphomicrobiales</taxon>
        <taxon>Nitrobacteraceae</taxon>
        <taxon>Bradyrhizobium</taxon>
    </lineage>
</organism>
<dbReference type="SMART" id="SM00829">
    <property type="entry name" value="PKS_ER"/>
    <property type="match status" value="1"/>
</dbReference>
<gene>
    <name evidence="2" type="ORF">JOH49_008071</name>
</gene>
<feature type="domain" description="Enoyl reductase (ER)" evidence="1">
    <location>
        <begin position="20"/>
        <end position="332"/>
    </location>
</feature>
<evidence type="ECO:0000313" key="2">
    <source>
        <dbReference type="EMBL" id="MBP1298318.1"/>
    </source>
</evidence>
<evidence type="ECO:0000313" key="3">
    <source>
        <dbReference type="Proteomes" id="UP000673383"/>
    </source>
</evidence>
<dbReference type="InterPro" id="IPR036291">
    <property type="entry name" value="NAD(P)-bd_dom_sf"/>
</dbReference>
<protein>
    <submittedName>
        <fullName evidence="2">NADPH2:quinone reductase</fullName>
        <ecNumber evidence="2">1.6.5.5</ecNumber>
    </submittedName>
</protein>
<dbReference type="AlphaFoldDB" id="A0A8I1YE10"/>
<dbReference type="InterPro" id="IPR013154">
    <property type="entry name" value="ADH-like_N"/>
</dbReference>
<dbReference type="SUPFAM" id="SSF50129">
    <property type="entry name" value="GroES-like"/>
    <property type="match status" value="1"/>
</dbReference>
<reference evidence="2" key="1">
    <citation type="submission" date="2021-02" db="EMBL/GenBank/DDBJ databases">
        <title>Genomic Encyclopedia of Type Strains, Phase IV (KMG-V): Genome sequencing to study the core and pangenomes of soil and plant-associated prokaryotes.</title>
        <authorList>
            <person name="Whitman W."/>
        </authorList>
    </citation>
    <scope>NUCLEOTIDE SEQUENCE</scope>
    <source>
        <strain evidence="2">USDA 406</strain>
    </source>
</reference>
<dbReference type="InterPro" id="IPR051397">
    <property type="entry name" value="Zn-ADH-like_protein"/>
</dbReference>
<dbReference type="EC" id="1.6.5.5" evidence="2"/>
<dbReference type="InterPro" id="IPR011032">
    <property type="entry name" value="GroES-like_sf"/>
</dbReference>
<dbReference type="PANTHER" id="PTHR43677:SF4">
    <property type="entry name" value="QUINONE OXIDOREDUCTASE-LIKE PROTEIN 2"/>
    <property type="match status" value="1"/>
</dbReference>
<dbReference type="Gene3D" id="3.90.180.10">
    <property type="entry name" value="Medium-chain alcohol dehydrogenases, catalytic domain"/>
    <property type="match status" value="1"/>
</dbReference>
<dbReference type="SUPFAM" id="SSF51735">
    <property type="entry name" value="NAD(P)-binding Rossmann-fold domains"/>
    <property type="match status" value="1"/>
</dbReference>
<dbReference type="GO" id="GO:0003960">
    <property type="term" value="F:quinone reductase (NADPH) activity"/>
    <property type="evidence" value="ECO:0007669"/>
    <property type="project" value="UniProtKB-EC"/>
</dbReference>
<dbReference type="InterPro" id="IPR013149">
    <property type="entry name" value="ADH-like_C"/>
</dbReference>
<accession>A0A8I1YE10</accession>
<dbReference type="InterPro" id="IPR002364">
    <property type="entry name" value="Quin_OxRdtase/zeta-crystal_CS"/>
</dbReference>